<evidence type="ECO:0000313" key="3">
    <source>
        <dbReference type="Proteomes" id="UP001227230"/>
    </source>
</evidence>
<gene>
    <name evidence="2" type="ORF">VitviT2T_011306</name>
</gene>
<sequence length="320" mass="35052">MKPSALFRTLSSRIPATRLSSPAVAPLPTRSRFDHLVTSELDTLLIQGVSGSGCTSVTFLVDALGASAAAQKIALECLANVRRGNRDDRTAIDEYLEDSAELLDACGDLSATMEAIHKYVESLQVVLHSLHGRFPPSTAALARASQALESCEAMEMNMKYSLISRKLSQKLAHGTKTPAELSEILSGSSAIASMVCQILGMVLSFKSKRAFPTIQSRPTASWSSSLHELHKGLEEEIKKNRKSGGFVMLTELRETVMAAQELRIQIKNQKHNELGLIVEELKRRCEALEQGIRALDEKVNNLYRHLISLRMALLGILSQA</sequence>
<dbReference type="Pfam" id="PF03087">
    <property type="entry name" value="BPS1"/>
    <property type="match status" value="1"/>
</dbReference>
<accession>A0ABY9CC37</accession>
<evidence type="ECO:0000256" key="1">
    <source>
        <dbReference type="SAM" id="Coils"/>
    </source>
</evidence>
<organism evidence="2 3">
    <name type="scientific">Vitis vinifera</name>
    <name type="common">Grape</name>
    <dbReference type="NCBI Taxonomy" id="29760"/>
    <lineage>
        <taxon>Eukaryota</taxon>
        <taxon>Viridiplantae</taxon>
        <taxon>Streptophyta</taxon>
        <taxon>Embryophyta</taxon>
        <taxon>Tracheophyta</taxon>
        <taxon>Spermatophyta</taxon>
        <taxon>Magnoliopsida</taxon>
        <taxon>eudicotyledons</taxon>
        <taxon>Gunneridae</taxon>
        <taxon>Pentapetalae</taxon>
        <taxon>rosids</taxon>
        <taxon>Vitales</taxon>
        <taxon>Vitaceae</taxon>
        <taxon>Viteae</taxon>
        <taxon>Vitis</taxon>
    </lineage>
</organism>
<reference evidence="2 3" key="1">
    <citation type="journal article" date="2023" name="Hortic Res">
        <title>The complete reference genome for grapevine (Vitis vinifera L.) genetics and breeding.</title>
        <authorList>
            <person name="Shi X."/>
            <person name="Cao S."/>
            <person name="Wang X."/>
            <person name="Huang S."/>
            <person name="Wang Y."/>
            <person name="Liu Z."/>
            <person name="Liu W."/>
            <person name="Leng X."/>
            <person name="Peng Y."/>
            <person name="Wang N."/>
            <person name="Wang Y."/>
            <person name="Ma Z."/>
            <person name="Xu X."/>
            <person name="Zhang F."/>
            <person name="Xue H."/>
            <person name="Zhong H."/>
            <person name="Wang Y."/>
            <person name="Zhang K."/>
            <person name="Velt A."/>
            <person name="Avia K."/>
            <person name="Holtgrawe D."/>
            <person name="Grimplet J."/>
            <person name="Matus J.T."/>
            <person name="Ware D."/>
            <person name="Wu X."/>
            <person name="Wang H."/>
            <person name="Liu C."/>
            <person name="Fang Y."/>
            <person name="Rustenholz C."/>
            <person name="Cheng Z."/>
            <person name="Xiao H."/>
            <person name="Zhou Y."/>
        </authorList>
    </citation>
    <scope>NUCLEOTIDE SEQUENCE [LARGE SCALE GENOMIC DNA]</scope>
    <source>
        <strain evidence="3">cv. Pinot noir / PN40024</strain>
        <tissue evidence="2">Leaf</tissue>
    </source>
</reference>
<keyword evidence="3" id="KW-1185">Reference proteome</keyword>
<feature type="coiled-coil region" evidence="1">
    <location>
        <begin position="249"/>
        <end position="305"/>
    </location>
</feature>
<dbReference type="PANTHER" id="PTHR31509">
    <property type="entry name" value="BPS1-LIKE PROTEIN"/>
    <property type="match status" value="1"/>
</dbReference>
<dbReference type="InterPro" id="IPR004320">
    <property type="entry name" value="BPS1_pln"/>
</dbReference>
<evidence type="ECO:0000313" key="2">
    <source>
        <dbReference type="EMBL" id="WJZ92303.1"/>
    </source>
</evidence>
<proteinExistence type="predicted"/>
<dbReference type="EMBL" id="CP126654">
    <property type="protein sequence ID" value="WJZ92303.1"/>
    <property type="molecule type" value="Genomic_DNA"/>
</dbReference>
<name>A0ABY9CC37_VITVI</name>
<keyword evidence="1" id="KW-0175">Coiled coil</keyword>
<protein>
    <submittedName>
        <fullName evidence="2">Uncharacterized protein</fullName>
    </submittedName>
</protein>
<dbReference type="Proteomes" id="UP001227230">
    <property type="component" value="Chromosome 7"/>
</dbReference>